<dbReference type="GO" id="GO:0000160">
    <property type="term" value="P:phosphorelay signal transduction system"/>
    <property type="evidence" value="ECO:0007669"/>
    <property type="project" value="InterPro"/>
</dbReference>
<dbReference type="Gene3D" id="3.40.50.2300">
    <property type="match status" value="1"/>
</dbReference>
<dbReference type="PANTHER" id="PTHR44520:SF2">
    <property type="entry name" value="RESPONSE REGULATOR RCP1"/>
    <property type="match status" value="1"/>
</dbReference>
<dbReference type="SMART" id="SM00448">
    <property type="entry name" value="REC"/>
    <property type="match status" value="1"/>
</dbReference>
<accession>A0A1M4SCF3</accession>
<dbReference type="OrthoDB" id="7631574at2"/>
<reference evidence="3 4" key="1">
    <citation type="submission" date="2016-11" db="EMBL/GenBank/DDBJ databases">
        <authorList>
            <person name="Jaros S."/>
            <person name="Januszkiewicz K."/>
            <person name="Wedrychowicz H."/>
        </authorList>
    </citation>
    <scope>NUCLEOTIDE SEQUENCE [LARGE SCALE GENOMIC DNA]</scope>
    <source>
        <strain evidence="3 4">DSM 18119</strain>
    </source>
</reference>
<evidence type="ECO:0000313" key="3">
    <source>
        <dbReference type="EMBL" id="SHE29904.1"/>
    </source>
</evidence>
<dbReference type="PROSITE" id="PS50110">
    <property type="entry name" value="RESPONSE_REGULATORY"/>
    <property type="match status" value="1"/>
</dbReference>
<protein>
    <submittedName>
        <fullName evidence="3">Response regulator receiver domain-containing protein</fullName>
    </submittedName>
</protein>
<dbReference type="SUPFAM" id="SSF52172">
    <property type="entry name" value="CheY-like"/>
    <property type="match status" value="1"/>
</dbReference>
<evidence type="ECO:0000259" key="2">
    <source>
        <dbReference type="PROSITE" id="PS50110"/>
    </source>
</evidence>
<keyword evidence="1" id="KW-0597">Phosphoprotein</keyword>
<dbReference type="Pfam" id="PF00072">
    <property type="entry name" value="Response_reg"/>
    <property type="match status" value="1"/>
</dbReference>
<evidence type="ECO:0000313" key="4">
    <source>
        <dbReference type="Proteomes" id="UP000184048"/>
    </source>
</evidence>
<dbReference type="RefSeq" id="WP_072833252.1">
    <property type="nucleotide sequence ID" value="NZ_FQUU01000001.1"/>
</dbReference>
<gene>
    <name evidence="3" type="ORF">SAMN02745131_00064</name>
</gene>
<evidence type="ECO:0000256" key="1">
    <source>
        <dbReference type="PROSITE-ProRule" id="PRU00169"/>
    </source>
</evidence>
<name>A0A1M4SCF3_9BACT</name>
<dbReference type="InterPro" id="IPR052893">
    <property type="entry name" value="TCS_response_regulator"/>
</dbReference>
<feature type="domain" description="Response regulatory" evidence="2">
    <location>
        <begin position="8"/>
        <end position="126"/>
    </location>
</feature>
<dbReference type="STRING" id="1121884.SAMN02745131_00064"/>
<dbReference type="AlphaFoldDB" id="A0A1M4SCF3"/>
<feature type="modified residue" description="4-aspartylphosphate" evidence="1">
    <location>
        <position position="59"/>
    </location>
</feature>
<dbReference type="PANTHER" id="PTHR44520">
    <property type="entry name" value="RESPONSE REGULATOR RCP1-RELATED"/>
    <property type="match status" value="1"/>
</dbReference>
<keyword evidence="4" id="KW-1185">Reference proteome</keyword>
<organism evidence="3 4">
    <name type="scientific">Flavisolibacter ginsengisoli DSM 18119</name>
    <dbReference type="NCBI Taxonomy" id="1121884"/>
    <lineage>
        <taxon>Bacteria</taxon>
        <taxon>Pseudomonadati</taxon>
        <taxon>Bacteroidota</taxon>
        <taxon>Chitinophagia</taxon>
        <taxon>Chitinophagales</taxon>
        <taxon>Chitinophagaceae</taxon>
        <taxon>Flavisolibacter</taxon>
    </lineage>
</organism>
<sequence length="156" mass="18194">MSALELHHVVLADDDRDHGLLFHYVLKKVDAVRSLSIVKDGEELINFLSDHTPDLLFLDLNMPGKNGFECLSEIRKQDKFKHLTIVVYSSSTHMTDIQKSYLHQADLYMVKPFNSFHLQNALESILTMEWKQQQSDCKYYFMNNRFVPFTSQSGTY</sequence>
<dbReference type="Proteomes" id="UP000184048">
    <property type="component" value="Unassembled WGS sequence"/>
</dbReference>
<dbReference type="InterPro" id="IPR001789">
    <property type="entry name" value="Sig_transdc_resp-reg_receiver"/>
</dbReference>
<dbReference type="EMBL" id="FQUU01000001">
    <property type="protein sequence ID" value="SHE29904.1"/>
    <property type="molecule type" value="Genomic_DNA"/>
</dbReference>
<dbReference type="InterPro" id="IPR011006">
    <property type="entry name" value="CheY-like_superfamily"/>
</dbReference>
<proteinExistence type="predicted"/>